<reference evidence="12 13" key="1">
    <citation type="submission" date="2018-10" db="EMBL/GenBank/DDBJ databases">
        <title>A high-quality apple genome assembly.</title>
        <authorList>
            <person name="Hu J."/>
        </authorList>
    </citation>
    <scope>NUCLEOTIDE SEQUENCE [LARGE SCALE GENOMIC DNA]</scope>
    <source>
        <strain evidence="13">cv. HFTH1</strain>
        <tissue evidence="12">Young leaf</tissue>
    </source>
</reference>
<feature type="region of interest" description="VHIID" evidence="9">
    <location>
        <begin position="243"/>
        <end position="308"/>
    </location>
</feature>
<dbReference type="PROSITE" id="PS50985">
    <property type="entry name" value="GRAS"/>
    <property type="match status" value="1"/>
</dbReference>
<keyword evidence="13" id="KW-1185">Reference proteome</keyword>
<feature type="short sequence motif" description="VHIID" evidence="9">
    <location>
        <begin position="274"/>
        <end position="278"/>
    </location>
</feature>
<name>A0A498JX08_MALDO</name>
<dbReference type="InterPro" id="IPR011989">
    <property type="entry name" value="ARM-like"/>
</dbReference>
<dbReference type="InterPro" id="IPR001313">
    <property type="entry name" value="Pumilio_RNA-bd_rpt"/>
</dbReference>
<dbReference type="Pfam" id="PF00806">
    <property type="entry name" value="PUF"/>
    <property type="match status" value="5"/>
</dbReference>
<evidence type="ECO:0000313" key="12">
    <source>
        <dbReference type="EMBL" id="RXH99477.1"/>
    </source>
</evidence>
<accession>A0A498JX08</accession>
<evidence type="ECO:0000259" key="11">
    <source>
        <dbReference type="PROSITE" id="PS50303"/>
    </source>
</evidence>
<dbReference type="PROSITE" id="PS50303">
    <property type="entry name" value="PUM_HD"/>
    <property type="match status" value="1"/>
</dbReference>
<organism evidence="12 13">
    <name type="scientific">Malus domestica</name>
    <name type="common">Apple</name>
    <name type="synonym">Pyrus malus</name>
    <dbReference type="NCBI Taxonomy" id="3750"/>
    <lineage>
        <taxon>Eukaryota</taxon>
        <taxon>Viridiplantae</taxon>
        <taxon>Streptophyta</taxon>
        <taxon>Embryophyta</taxon>
        <taxon>Tracheophyta</taxon>
        <taxon>Spermatophyta</taxon>
        <taxon>Magnoliopsida</taxon>
        <taxon>eudicotyledons</taxon>
        <taxon>Gunneridae</taxon>
        <taxon>Pentapetalae</taxon>
        <taxon>rosids</taxon>
        <taxon>fabids</taxon>
        <taxon>Rosales</taxon>
        <taxon>Rosaceae</taxon>
        <taxon>Amygdaloideae</taxon>
        <taxon>Maleae</taxon>
        <taxon>Malus</taxon>
    </lineage>
</organism>
<dbReference type="SUPFAM" id="SSF48371">
    <property type="entry name" value="ARM repeat"/>
    <property type="match status" value="1"/>
</dbReference>
<comment type="similarity">
    <text evidence="9">Belongs to the GRAS family.</text>
</comment>
<dbReference type="Proteomes" id="UP000290289">
    <property type="component" value="Chromosome 5"/>
</dbReference>
<dbReference type="InterPro" id="IPR016024">
    <property type="entry name" value="ARM-type_fold"/>
</dbReference>
<keyword evidence="2" id="KW-0677">Repeat</keyword>
<evidence type="ECO:0000313" key="13">
    <source>
        <dbReference type="Proteomes" id="UP000290289"/>
    </source>
</evidence>
<dbReference type="Gene3D" id="1.25.10.10">
    <property type="entry name" value="Leucine-rich Repeat Variant"/>
    <property type="match status" value="1"/>
</dbReference>
<evidence type="ECO:0000256" key="7">
    <source>
        <dbReference type="ARBA" id="ARBA00023242"/>
    </source>
</evidence>
<keyword evidence="6" id="KW-0804">Transcription</keyword>
<feature type="region of interest" description="Leucine repeat I (LRI)" evidence="9">
    <location>
        <begin position="164"/>
        <end position="224"/>
    </location>
</feature>
<dbReference type="GO" id="GO:0006417">
    <property type="term" value="P:regulation of translation"/>
    <property type="evidence" value="ECO:0007669"/>
    <property type="project" value="UniProtKB-KW"/>
</dbReference>
<sequence>MKTSQQHRGIALYHQPVQQIDRCGFQILENSMYPDTGSQGNNLSFQTDKDDKEQFFTLESSPSTDFLPCDSPSAISGLSNRSPFSPQGSHSCFSDQHHSSGNNYGSPISGCSIIVDDDFKYKLREMEVSLLGPDSDIVDSHFCSHRSGMARWSQSQIAETIPKLNLKDVLIDCARAISENELDNAICLMEVLGQMVSVSGEPMQRLGAYMLEGLRARLERSGSSIYKTLKCEVPTSSQLMSYMSVLYKICPYWRFAYMSANVVIREALENEPRIHIIDFQIAQGSQWIPLIQDLARQPGGPPRIRITGVDDTQSEHARGGGLHIVGNRLSELAASCNVPFEFNAAAMCGSEVELHNLRILPGEAIAVNFPYVLHHMPDESVSTENHRDRLLRLVKSLSPKVMTLVEQESNTNTSPFFSRFVEMVDYYTAMFESIDVACPRDDKQRISAEMHCVARDIVNMVACEGAERVERHEPFGKWRLRLTMDGFTPYPLSPKVTEAIRVLLKEYHGNFRVQEVNGALYLSWMQRAMATSSAWRTRAATTSRKGRLRVENAKAGDFPSQQISNEHEAGASGGNSDVWEVTQLEKTTAERLQHSECLEAVASKSANFPKRLRLSHIRRLARSLNNLGGEVIGNHQIVAQVVPKGGASNASCFRIGDFKSGRLPNGLRFSCVKRLARSINTSTNEASVNGPKVLALSVIMATSCYSASDPPNPETPCVPPSYSLRRQQETDLCHYFGNVRVTVDKSSTSSPGSSSYATPTKIEQAQYDFYPRYESGLRNCPRAPMALYSESIWGGNSVNARGNFMGSNNLNVHQLIGNPATEERTRANWSVGATSTSLGNWAHQLSPFGNSDWNQNYGGQNYRGNVESTGLYYFKGNNWAQSSGIPSEIARLAMTQLGSQALVQRMITPSDPLAKSMVLEGVFGSLFEVMCDFHGHYVFRKLVESCNHSQLRLIVAKITLNSKPLINISVCNYGSKSIQMLIKVLEKSPLIYTLTSALSDVVEELMTNRTGSYVILKCLNQLDIEKNKKIYEAVVRLCVRLAQHERGCIHLNEFITNSKTPYREKLMDKVSSNSKFLSQDPSGNFVVQHIFTLYNPVFSAKICFELRNLYIQLSLQKGGSHVVEMCLNSLGMEVVVNVFLKYDKLWQVARDQYGNYVIQTALKATKRENSPLHQMLLEKLNKDRSELMVGFGRKVLSVIDKGIPLE</sequence>
<evidence type="ECO:0000256" key="9">
    <source>
        <dbReference type="PROSITE-ProRule" id="PRU01191"/>
    </source>
</evidence>
<evidence type="ECO:0000256" key="3">
    <source>
        <dbReference type="ARBA" id="ARBA00022845"/>
    </source>
</evidence>
<dbReference type="PANTHER" id="PTHR31636">
    <property type="entry name" value="OSJNBA0084A10.13 PROTEIN-RELATED"/>
    <property type="match status" value="1"/>
</dbReference>
<feature type="region of interest" description="SAW" evidence="9">
    <location>
        <begin position="462"/>
        <end position="536"/>
    </location>
</feature>
<evidence type="ECO:0000256" key="6">
    <source>
        <dbReference type="ARBA" id="ARBA00023163"/>
    </source>
</evidence>
<gene>
    <name evidence="12" type="ORF">DVH24_011802</name>
</gene>
<dbReference type="GO" id="GO:0005634">
    <property type="term" value="C:nucleus"/>
    <property type="evidence" value="ECO:0007669"/>
    <property type="project" value="UniProtKB-SubCell"/>
</dbReference>
<evidence type="ECO:0000256" key="4">
    <source>
        <dbReference type="ARBA" id="ARBA00022884"/>
    </source>
</evidence>
<comment type="caution">
    <text evidence="9">Lacks conserved residue(s) required for the propagation of feature annotation.</text>
</comment>
<dbReference type="InterPro" id="IPR033133">
    <property type="entry name" value="PUM-HD"/>
</dbReference>
<keyword evidence="5" id="KW-0805">Transcription regulation</keyword>
<feature type="repeat" description="Pumilio" evidence="8">
    <location>
        <begin position="997"/>
        <end position="1032"/>
    </location>
</feature>
<comment type="caution">
    <text evidence="12">The sequence shown here is derived from an EMBL/GenBank/DDBJ whole genome shotgun (WGS) entry which is preliminary data.</text>
</comment>
<protein>
    <recommendedName>
        <fullName evidence="11">PUM-HD domain-containing protein</fullName>
    </recommendedName>
</protein>
<feature type="region of interest" description="Leucine repeat II (LRII)" evidence="9">
    <location>
        <begin position="324"/>
        <end position="356"/>
    </location>
</feature>
<dbReference type="PROSITE" id="PS50302">
    <property type="entry name" value="PUM"/>
    <property type="match status" value="2"/>
</dbReference>
<evidence type="ECO:0000256" key="1">
    <source>
        <dbReference type="ARBA" id="ARBA00004123"/>
    </source>
</evidence>
<comment type="subcellular location">
    <subcellularLocation>
        <location evidence="1">Nucleus</location>
    </subcellularLocation>
</comment>
<feature type="domain" description="PUM-HD" evidence="11">
    <location>
        <begin position="861"/>
        <end position="1203"/>
    </location>
</feature>
<evidence type="ECO:0000256" key="8">
    <source>
        <dbReference type="PROSITE-ProRule" id="PRU00317"/>
    </source>
</evidence>
<evidence type="ECO:0000256" key="10">
    <source>
        <dbReference type="SAM" id="MobiDB-lite"/>
    </source>
</evidence>
<keyword evidence="7" id="KW-0539">Nucleus</keyword>
<dbReference type="EMBL" id="RDQH01000331">
    <property type="protein sequence ID" value="RXH99477.1"/>
    <property type="molecule type" value="Genomic_DNA"/>
</dbReference>
<dbReference type="GO" id="GO:0003723">
    <property type="term" value="F:RNA binding"/>
    <property type="evidence" value="ECO:0007669"/>
    <property type="project" value="UniProtKB-KW"/>
</dbReference>
<evidence type="ECO:0000256" key="5">
    <source>
        <dbReference type="ARBA" id="ARBA00023015"/>
    </source>
</evidence>
<proteinExistence type="inferred from homology"/>
<dbReference type="AlphaFoldDB" id="A0A498JX08"/>
<feature type="region of interest" description="Disordered" evidence="10">
    <location>
        <begin position="552"/>
        <end position="576"/>
    </location>
</feature>
<keyword evidence="3" id="KW-0810">Translation regulation</keyword>
<keyword evidence="4" id="KW-0694">RNA-binding</keyword>
<feature type="repeat" description="Pumilio" evidence="8">
    <location>
        <begin position="1137"/>
        <end position="1178"/>
    </location>
</feature>
<dbReference type="Pfam" id="PF03514">
    <property type="entry name" value="GRAS"/>
    <property type="match status" value="1"/>
</dbReference>
<evidence type="ECO:0000256" key="2">
    <source>
        <dbReference type="ARBA" id="ARBA00022737"/>
    </source>
</evidence>
<dbReference type="SMART" id="SM00025">
    <property type="entry name" value="Pumilio"/>
    <property type="match status" value="5"/>
</dbReference>
<dbReference type="InterPro" id="IPR005202">
    <property type="entry name" value="TF_GRAS"/>
</dbReference>